<name>A0A932MLM6_UNCTE</name>
<dbReference type="AlphaFoldDB" id="A0A932MLM6"/>
<evidence type="ECO:0000313" key="2">
    <source>
        <dbReference type="Proteomes" id="UP000782312"/>
    </source>
</evidence>
<dbReference type="EMBL" id="JACPUR010000010">
    <property type="protein sequence ID" value="MBI3126715.1"/>
    <property type="molecule type" value="Genomic_DNA"/>
</dbReference>
<evidence type="ECO:0000313" key="1">
    <source>
        <dbReference type="EMBL" id="MBI3126715.1"/>
    </source>
</evidence>
<comment type="caution">
    <text evidence="1">The sequence shown here is derived from an EMBL/GenBank/DDBJ whole genome shotgun (WGS) entry which is preliminary data.</text>
</comment>
<dbReference type="Proteomes" id="UP000782312">
    <property type="component" value="Unassembled WGS sequence"/>
</dbReference>
<proteinExistence type="predicted"/>
<gene>
    <name evidence="1" type="ORF">HYZ11_03830</name>
</gene>
<accession>A0A932MLM6</accession>
<organism evidence="1 2">
    <name type="scientific">Tectimicrobiota bacterium</name>
    <dbReference type="NCBI Taxonomy" id="2528274"/>
    <lineage>
        <taxon>Bacteria</taxon>
        <taxon>Pseudomonadati</taxon>
        <taxon>Nitrospinota/Tectimicrobiota group</taxon>
        <taxon>Candidatus Tectimicrobiota</taxon>
    </lineage>
</organism>
<reference evidence="1" key="1">
    <citation type="submission" date="2020-07" db="EMBL/GenBank/DDBJ databases">
        <title>Huge and variable diversity of episymbiotic CPR bacteria and DPANN archaea in groundwater ecosystems.</title>
        <authorList>
            <person name="He C.Y."/>
            <person name="Keren R."/>
            <person name="Whittaker M."/>
            <person name="Farag I.F."/>
            <person name="Doudna J."/>
            <person name="Cate J.H.D."/>
            <person name="Banfield J.F."/>
        </authorList>
    </citation>
    <scope>NUCLEOTIDE SEQUENCE</scope>
    <source>
        <strain evidence="1">NC_groundwater_763_Ag_S-0.2um_68_21</strain>
    </source>
</reference>
<sequence length="58" mass="6346">MPRQNGKAPAMSKGILVFRKAAAILKDTFANPMVTSTITITPTKTEIRPRTENSKTSK</sequence>
<protein>
    <submittedName>
        <fullName evidence="1">Uncharacterized protein</fullName>
    </submittedName>
</protein>